<proteinExistence type="predicted"/>
<dbReference type="Proteomes" id="UP000238220">
    <property type="component" value="Unassembled WGS sequence"/>
</dbReference>
<dbReference type="InterPro" id="IPR021223">
    <property type="entry name" value="AbiGi"/>
</dbReference>
<evidence type="ECO:0000313" key="1">
    <source>
        <dbReference type="EMBL" id="PPE72138.1"/>
    </source>
</evidence>
<keyword evidence="2" id="KW-1185">Reference proteome</keyword>
<dbReference type="OrthoDB" id="7063194at2"/>
<organism evidence="1 2">
    <name type="scientific">Solimonas fluminis</name>
    <dbReference type="NCBI Taxonomy" id="2086571"/>
    <lineage>
        <taxon>Bacteria</taxon>
        <taxon>Pseudomonadati</taxon>
        <taxon>Pseudomonadota</taxon>
        <taxon>Gammaproteobacteria</taxon>
        <taxon>Nevskiales</taxon>
        <taxon>Nevskiaceae</taxon>
        <taxon>Solimonas</taxon>
    </lineage>
</organism>
<gene>
    <name evidence="1" type="ORF">C3942_19765</name>
</gene>
<dbReference type="AlphaFoldDB" id="A0A2S5TBC0"/>
<dbReference type="EMBL" id="PSNW01000015">
    <property type="protein sequence ID" value="PPE72138.1"/>
    <property type="molecule type" value="Genomic_DNA"/>
</dbReference>
<reference evidence="1 2" key="1">
    <citation type="submission" date="2018-02" db="EMBL/GenBank/DDBJ databases">
        <title>Genome sequencing of Solimonas sp. HR-BB.</title>
        <authorList>
            <person name="Lee Y."/>
            <person name="Jeon C.O."/>
        </authorList>
    </citation>
    <scope>NUCLEOTIDE SEQUENCE [LARGE SCALE GENOMIC DNA]</scope>
    <source>
        <strain evidence="1 2">HR-BB</strain>
    </source>
</reference>
<protein>
    <submittedName>
        <fullName evidence="1">Uncharacterized protein</fullName>
    </submittedName>
</protein>
<accession>A0A2S5TBC0</accession>
<name>A0A2S5TBC0_9GAMM</name>
<dbReference type="Pfam" id="PF10899">
    <property type="entry name" value="AbiGi"/>
    <property type="match status" value="1"/>
</dbReference>
<evidence type="ECO:0000313" key="2">
    <source>
        <dbReference type="Proteomes" id="UP000238220"/>
    </source>
</evidence>
<sequence length="254" mass="28618">MLPLKWVQNSLHDRITSDELFHFVGHGRPADHEANFGVLSKVLRTGCISHPPHDGTAGRIGYTVTWNKHLEDETLIVPTVTCFADIPKNALSIHISKYGAFGVALSRSLLVARGARPVTYIPLSSGDWMSLSGRGLLRDIEAIRKGFSIRVIEPCKECLPKSRTYGKEPSTFEEAIAAVEEILDKEFLPFLKPFNSELSDCDADNFYMEREWRKYGNMKFRASDVTTVVVAKGYEERLLVEFPEYADRILPISI</sequence>
<comment type="caution">
    <text evidence="1">The sequence shown here is derived from an EMBL/GenBank/DDBJ whole genome shotgun (WGS) entry which is preliminary data.</text>
</comment>